<keyword evidence="6" id="KW-0732">Signal</keyword>
<dbReference type="NCBIfam" id="TIGR00112">
    <property type="entry name" value="proC"/>
    <property type="match status" value="1"/>
</dbReference>
<sequence>MTATIRTVAVLGAGNMAGAIAQSLADAGTVDAIRLTTRTRQPAWAERHGHVVHRALAADEGATAWALEGADAVILGVKPYDIVALCREIGPLLAPGALVISVAAGVTLDAMRTALGDGVRVVRTMPNTPTAIGRGVTALTGEPADCGAASTLLAPTGMREIVDESLINAFSSVAGSGPAYAYAFVEALEAAAVGLGIPAEQAARIVPAMMLGSLAYLESSEHDAAELRRQVTSPGGSTAEALRVFGERDLDGLVADALAAALARNAEMGK</sequence>
<dbReference type="InterPro" id="IPR036291">
    <property type="entry name" value="NAD(P)-bd_dom_sf"/>
</dbReference>
<comment type="catalytic activity">
    <reaction evidence="4">
        <text>L-proline + NADP(+) = (S)-1-pyrroline-5-carboxylate + NADPH + 2 H(+)</text>
        <dbReference type="Rhea" id="RHEA:14109"/>
        <dbReference type="ChEBI" id="CHEBI:15378"/>
        <dbReference type="ChEBI" id="CHEBI:17388"/>
        <dbReference type="ChEBI" id="CHEBI:57783"/>
        <dbReference type="ChEBI" id="CHEBI:58349"/>
        <dbReference type="ChEBI" id="CHEBI:60039"/>
        <dbReference type="EC" id="1.5.1.2"/>
    </reaction>
</comment>
<evidence type="ECO:0000313" key="10">
    <source>
        <dbReference type="Proteomes" id="UP001157125"/>
    </source>
</evidence>
<dbReference type="Proteomes" id="UP001157125">
    <property type="component" value="Unassembled WGS sequence"/>
</dbReference>
<dbReference type="SUPFAM" id="SSF48179">
    <property type="entry name" value="6-phosphogluconate dehydrogenase C-terminal domain-like"/>
    <property type="match status" value="1"/>
</dbReference>
<dbReference type="Pfam" id="PF14748">
    <property type="entry name" value="P5CR_dimer"/>
    <property type="match status" value="1"/>
</dbReference>
<evidence type="ECO:0000256" key="4">
    <source>
        <dbReference type="HAMAP-Rule" id="MF_01925"/>
    </source>
</evidence>
<evidence type="ECO:0000313" key="9">
    <source>
        <dbReference type="EMBL" id="GMA36780.1"/>
    </source>
</evidence>
<comment type="function">
    <text evidence="4">Catalyzes the reduction of 1-pyrroline-5-carboxylate (PCA) to L-proline.</text>
</comment>
<accession>A0ABQ6IHJ2</accession>
<feature type="domain" description="Pyrroline-5-carboxylate reductase catalytic N-terminal" evidence="7">
    <location>
        <begin position="7"/>
        <end position="105"/>
    </location>
</feature>
<evidence type="ECO:0000256" key="5">
    <source>
        <dbReference type="NCBIfam" id="TIGR00112"/>
    </source>
</evidence>
<dbReference type="Pfam" id="PF03807">
    <property type="entry name" value="F420_oxidored"/>
    <property type="match status" value="1"/>
</dbReference>
<dbReference type="EMBL" id="BSUN01000001">
    <property type="protein sequence ID" value="GMA36780.1"/>
    <property type="molecule type" value="Genomic_DNA"/>
</dbReference>
<feature type="signal peptide" evidence="6">
    <location>
        <begin position="1"/>
        <end position="21"/>
    </location>
</feature>
<gene>
    <name evidence="9" type="primary">proC_2</name>
    <name evidence="4" type="synonym">proC</name>
    <name evidence="9" type="ORF">GCM10025876_29840</name>
</gene>
<dbReference type="HAMAP" id="MF_01925">
    <property type="entry name" value="P5C_reductase"/>
    <property type="match status" value="1"/>
</dbReference>
<proteinExistence type="inferred from homology"/>
<dbReference type="EC" id="1.5.1.2" evidence="4 5"/>
<evidence type="ECO:0000259" key="8">
    <source>
        <dbReference type="Pfam" id="PF14748"/>
    </source>
</evidence>
<comment type="similarity">
    <text evidence="1 4">Belongs to the pyrroline-5-carboxylate reductase family.</text>
</comment>
<dbReference type="PANTHER" id="PTHR11645:SF0">
    <property type="entry name" value="PYRROLINE-5-CARBOXYLATE REDUCTASE 3"/>
    <property type="match status" value="1"/>
</dbReference>
<evidence type="ECO:0000256" key="6">
    <source>
        <dbReference type="SAM" id="SignalP"/>
    </source>
</evidence>
<keyword evidence="3 4" id="KW-0560">Oxidoreductase</keyword>
<dbReference type="InterPro" id="IPR008927">
    <property type="entry name" value="6-PGluconate_DH-like_C_sf"/>
</dbReference>
<feature type="chain" id="PRO_5046106099" description="Pyrroline-5-carboxylate reductase" evidence="6">
    <location>
        <begin position="22"/>
        <end position="270"/>
    </location>
</feature>
<comment type="pathway">
    <text evidence="4">Amino-acid biosynthesis; L-proline biosynthesis; L-proline from L-glutamate 5-semialdehyde: step 1/1.</text>
</comment>
<dbReference type="InterPro" id="IPR028939">
    <property type="entry name" value="P5C_Rdtase_cat_N"/>
</dbReference>
<keyword evidence="2 4" id="KW-0521">NADP</keyword>
<evidence type="ECO:0000259" key="7">
    <source>
        <dbReference type="Pfam" id="PF03807"/>
    </source>
</evidence>
<keyword evidence="4" id="KW-0963">Cytoplasm</keyword>
<dbReference type="SUPFAM" id="SSF51735">
    <property type="entry name" value="NAD(P)-binding Rossmann-fold domains"/>
    <property type="match status" value="1"/>
</dbReference>
<evidence type="ECO:0000256" key="3">
    <source>
        <dbReference type="ARBA" id="ARBA00023002"/>
    </source>
</evidence>
<protein>
    <recommendedName>
        <fullName evidence="4 5">Pyrroline-5-carboxylate reductase</fullName>
        <shortName evidence="4">P5C reductase</shortName>
        <shortName evidence="4">P5CR</shortName>
        <ecNumber evidence="4 5">1.5.1.2</ecNumber>
    </recommendedName>
    <alternativeName>
        <fullName evidence="4">PCA reductase</fullName>
    </alternativeName>
</protein>
<keyword evidence="4" id="KW-0028">Amino-acid biosynthesis</keyword>
<dbReference type="InterPro" id="IPR029036">
    <property type="entry name" value="P5CR_dimer"/>
</dbReference>
<dbReference type="Gene3D" id="1.10.3730.10">
    <property type="entry name" value="ProC C-terminal domain-like"/>
    <property type="match status" value="1"/>
</dbReference>
<keyword evidence="10" id="KW-1185">Reference proteome</keyword>
<evidence type="ECO:0000256" key="2">
    <source>
        <dbReference type="ARBA" id="ARBA00022857"/>
    </source>
</evidence>
<comment type="catalytic activity">
    <reaction evidence="4">
        <text>L-proline + NAD(+) = (S)-1-pyrroline-5-carboxylate + NADH + 2 H(+)</text>
        <dbReference type="Rhea" id="RHEA:14105"/>
        <dbReference type="ChEBI" id="CHEBI:15378"/>
        <dbReference type="ChEBI" id="CHEBI:17388"/>
        <dbReference type="ChEBI" id="CHEBI:57540"/>
        <dbReference type="ChEBI" id="CHEBI:57945"/>
        <dbReference type="ChEBI" id="CHEBI:60039"/>
        <dbReference type="EC" id="1.5.1.2"/>
    </reaction>
</comment>
<keyword evidence="4" id="KW-0641">Proline biosynthesis</keyword>
<comment type="subcellular location">
    <subcellularLocation>
        <location evidence="4">Cytoplasm</location>
    </subcellularLocation>
</comment>
<name>A0ABQ6IHJ2_9MICO</name>
<evidence type="ECO:0000256" key="1">
    <source>
        <dbReference type="ARBA" id="ARBA00005525"/>
    </source>
</evidence>
<reference evidence="10" key="1">
    <citation type="journal article" date="2019" name="Int. J. Syst. Evol. Microbiol.">
        <title>The Global Catalogue of Microorganisms (GCM) 10K type strain sequencing project: providing services to taxonomists for standard genome sequencing and annotation.</title>
        <authorList>
            <consortium name="The Broad Institute Genomics Platform"/>
            <consortium name="The Broad Institute Genome Sequencing Center for Infectious Disease"/>
            <person name="Wu L."/>
            <person name="Ma J."/>
        </authorList>
    </citation>
    <scope>NUCLEOTIDE SEQUENCE [LARGE SCALE GENOMIC DNA]</scope>
    <source>
        <strain evidence="10">NBRC 112299</strain>
    </source>
</reference>
<dbReference type="Gene3D" id="3.40.50.720">
    <property type="entry name" value="NAD(P)-binding Rossmann-like Domain"/>
    <property type="match status" value="1"/>
</dbReference>
<dbReference type="PIRSF" id="PIRSF000193">
    <property type="entry name" value="Pyrrol-5-carb_rd"/>
    <property type="match status" value="1"/>
</dbReference>
<dbReference type="InterPro" id="IPR000304">
    <property type="entry name" value="Pyrroline-COOH_reductase"/>
</dbReference>
<comment type="caution">
    <text evidence="9">The sequence shown here is derived from an EMBL/GenBank/DDBJ whole genome shotgun (WGS) entry which is preliminary data.</text>
</comment>
<dbReference type="PANTHER" id="PTHR11645">
    <property type="entry name" value="PYRROLINE-5-CARBOXYLATE REDUCTASE"/>
    <property type="match status" value="1"/>
</dbReference>
<organism evidence="9 10">
    <name type="scientific">Demequina litorisediminis</name>
    <dbReference type="NCBI Taxonomy" id="1849022"/>
    <lineage>
        <taxon>Bacteria</taxon>
        <taxon>Bacillati</taxon>
        <taxon>Actinomycetota</taxon>
        <taxon>Actinomycetes</taxon>
        <taxon>Micrococcales</taxon>
        <taxon>Demequinaceae</taxon>
        <taxon>Demequina</taxon>
    </lineage>
</organism>
<feature type="domain" description="Pyrroline-5-carboxylate reductase dimerisation" evidence="8">
    <location>
        <begin position="164"/>
        <end position="268"/>
    </location>
</feature>